<dbReference type="Gramene" id="OMO99559">
    <property type="protein sequence ID" value="OMO99559"/>
    <property type="gene ID" value="CCACVL1_03741"/>
</dbReference>
<dbReference type="EMBL" id="AWWV01006844">
    <property type="protein sequence ID" value="OMO99559.1"/>
    <property type="molecule type" value="Genomic_DNA"/>
</dbReference>
<name>A0A1R3JXG6_COCAP</name>
<organism evidence="1 2">
    <name type="scientific">Corchorus capsularis</name>
    <name type="common">Jute</name>
    <dbReference type="NCBI Taxonomy" id="210143"/>
    <lineage>
        <taxon>Eukaryota</taxon>
        <taxon>Viridiplantae</taxon>
        <taxon>Streptophyta</taxon>
        <taxon>Embryophyta</taxon>
        <taxon>Tracheophyta</taxon>
        <taxon>Spermatophyta</taxon>
        <taxon>Magnoliopsida</taxon>
        <taxon>eudicotyledons</taxon>
        <taxon>Gunneridae</taxon>
        <taxon>Pentapetalae</taxon>
        <taxon>rosids</taxon>
        <taxon>malvids</taxon>
        <taxon>Malvales</taxon>
        <taxon>Malvaceae</taxon>
        <taxon>Grewioideae</taxon>
        <taxon>Apeibeae</taxon>
        <taxon>Corchorus</taxon>
    </lineage>
</organism>
<accession>A0A1R3JXG6</accession>
<proteinExistence type="predicted"/>
<dbReference type="AlphaFoldDB" id="A0A1R3JXG6"/>
<protein>
    <submittedName>
        <fullName evidence="1">Uncharacterized protein</fullName>
    </submittedName>
</protein>
<reference evidence="1 2" key="1">
    <citation type="submission" date="2013-09" db="EMBL/GenBank/DDBJ databases">
        <title>Corchorus capsularis genome sequencing.</title>
        <authorList>
            <person name="Alam M."/>
            <person name="Haque M.S."/>
            <person name="Islam M.S."/>
            <person name="Emdad E.M."/>
            <person name="Islam M.M."/>
            <person name="Ahmed B."/>
            <person name="Halim A."/>
            <person name="Hossen Q.M.M."/>
            <person name="Hossain M.Z."/>
            <person name="Ahmed R."/>
            <person name="Khan M.M."/>
            <person name="Islam R."/>
            <person name="Rashid M.M."/>
            <person name="Khan S.A."/>
            <person name="Rahman M.S."/>
            <person name="Alam M."/>
        </authorList>
    </citation>
    <scope>NUCLEOTIDE SEQUENCE [LARGE SCALE GENOMIC DNA]</scope>
    <source>
        <strain evidence="2">cv. CVL-1</strain>
        <tissue evidence="1">Whole seedling</tissue>
    </source>
</reference>
<sequence length="52" mass="5722">MAMIALRFRFKASKFRLGLGKKEKGGVFHSFFGVEVLVWSDGGDFTVVAALV</sequence>
<evidence type="ECO:0000313" key="2">
    <source>
        <dbReference type="Proteomes" id="UP000188268"/>
    </source>
</evidence>
<dbReference type="Proteomes" id="UP000188268">
    <property type="component" value="Unassembled WGS sequence"/>
</dbReference>
<keyword evidence="2" id="KW-1185">Reference proteome</keyword>
<gene>
    <name evidence="1" type="ORF">CCACVL1_03741</name>
</gene>
<evidence type="ECO:0000313" key="1">
    <source>
        <dbReference type="EMBL" id="OMO99559.1"/>
    </source>
</evidence>
<comment type="caution">
    <text evidence="1">The sequence shown here is derived from an EMBL/GenBank/DDBJ whole genome shotgun (WGS) entry which is preliminary data.</text>
</comment>